<evidence type="ECO:0000256" key="4">
    <source>
        <dbReference type="ARBA" id="ARBA00023163"/>
    </source>
</evidence>
<dbReference type="InterPro" id="IPR000847">
    <property type="entry name" value="LysR_HTH_N"/>
</dbReference>
<evidence type="ECO:0000313" key="6">
    <source>
        <dbReference type="EMBL" id="GAA0871830.1"/>
    </source>
</evidence>
<dbReference type="InterPro" id="IPR036388">
    <property type="entry name" value="WH-like_DNA-bd_sf"/>
</dbReference>
<gene>
    <name evidence="6" type="ORF">GCM10009117_09760</name>
</gene>
<keyword evidence="4" id="KW-0804">Transcription</keyword>
<dbReference type="PANTHER" id="PTHR30126">
    <property type="entry name" value="HTH-TYPE TRANSCRIPTIONAL REGULATOR"/>
    <property type="match status" value="1"/>
</dbReference>
<dbReference type="EMBL" id="BAAAFG010000012">
    <property type="protein sequence ID" value="GAA0871830.1"/>
    <property type="molecule type" value="Genomic_DNA"/>
</dbReference>
<accession>A0ABP3XU02</accession>
<dbReference type="InterPro" id="IPR005119">
    <property type="entry name" value="LysR_subst-bd"/>
</dbReference>
<comment type="similarity">
    <text evidence="1">Belongs to the LysR transcriptional regulatory family.</text>
</comment>
<dbReference type="Gene3D" id="3.40.190.290">
    <property type="match status" value="1"/>
</dbReference>
<evidence type="ECO:0000256" key="3">
    <source>
        <dbReference type="ARBA" id="ARBA00023125"/>
    </source>
</evidence>
<dbReference type="Gene3D" id="1.10.10.10">
    <property type="entry name" value="Winged helix-like DNA-binding domain superfamily/Winged helix DNA-binding domain"/>
    <property type="match status" value="1"/>
</dbReference>
<dbReference type="PROSITE" id="PS50931">
    <property type="entry name" value="HTH_LYSR"/>
    <property type="match status" value="1"/>
</dbReference>
<dbReference type="PANTHER" id="PTHR30126:SF25">
    <property type="entry name" value="HTH-TYPE TRANSCRIPTIONAL REGULATOR METR"/>
    <property type="match status" value="1"/>
</dbReference>
<organism evidence="6 7">
    <name type="scientific">Gangjinia marincola</name>
    <dbReference type="NCBI Taxonomy" id="578463"/>
    <lineage>
        <taxon>Bacteria</taxon>
        <taxon>Pseudomonadati</taxon>
        <taxon>Bacteroidota</taxon>
        <taxon>Flavobacteriia</taxon>
        <taxon>Flavobacteriales</taxon>
        <taxon>Flavobacteriaceae</taxon>
        <taxon>Gangjinia</taxon>
    </lineage>
</organism>
<protein>
    <submittedName>
        <fullName evidence="6">Selenium metabolism-associated LysR family transcriptional regulator</fullName>
    </submittedName>
</protein>
<evidence type="ECO:0000256" key="1">
    <source>
        <dbReference type="ARBA" id="ARBA00009437"/>
    </source>
</evidence>
<evidence type="ECO:0000256" key="2">
    <source>
        <dbReference type="ARBA" id="ARBA00023015"/>
    </source>
</evidence>
<dbReference type="Proteomes" id="UP001500507">
    <property type="component" value="Unassembled WGS sequence"/>
</dbReference>
<dbReference type="SUPFAM" id="SSF53850">
    <property type="entry name" value="Periplasmic binding protein-like II"/>
    <property type="match status" value="1"/>
</dbReference>
<name>A0ABP3XU02_9FLAO</name>
<dbReference type="Pfam" id="PF03466">
    <property type="entry name" value="LysR_substrate"/>
    <property type="match status" value="1"/>
</dbReference>
<evidence type="ECO:0000313" key="7">
    <source>
        <dbReference type="Proteomes" id="UP001500507"/>
    </source>
</evidence>
<keyword evidence="2" id="KW-0805">Transcription regulation</keyword>
<comment type="caution">
    <text evidence="6">The sequence shown here is derived from an EMBL/GenBank/DDBJ whole genome shotgun (WGS) entry which is preliminary data.</text>
</comment>
<sequence length="258" mass="29518">MERRLGFKVFHRKRNTWQLTPEGQELYNTGNMLFDQIEKSFKTIEQLRTGSVGKISVGTECYSFYHGLPAFIQKMAVLYPDIEVKLNLEATHHPNSKLLSNEIDIAMVTKKPKNDKLTSIPVYEDELFGILHKEHPLSKKDFLEASDFTEAPLIIHSYPLETVAVYNQFLQPNGITPTKISAIPLTEVALEMVEANMGILCMPKWALSSFKFSGDLIFKGLGPQGLKRTHYVVVRKEDQHKTYLQDFIATFEENFSMV</sequence>
<keyword evidence="3" id="KW-0238">DNA-binding</keyword>
<evidence type="ECO:0000259" key="5">
    <source>
        <dbReference type="PROSITE" id="PS50931"/>
    </source>
</evidence>
<keyword evidence="7" id="KW-1185">Reference proteome</keyword>
<feature type="domain" description="HTH lysR-type" evidence="5">
    <location>
        <begin position="1"/>
        <end position="20"/>
    </location>
</feature>
<proteinExistence type="inferred from homology"/>
<reference evidence="7" key="1">
    <citation type="journal article" date="2019" name="Int. J. Syst. Evol. Microbiol.">
        <title>The Global Catalogue of Microorganisms (GCM) 10K type strain sequencing project: providing services to taxonomists for standard genome sequencing and annotation.</title>
        <authorList>
            <consortium name="The Broad Institute Genomics Platform"/>
            <consortium name="The Broad Institute Genome Sequencing Center for Infectious Disease"/>
            <person name="Wu L."/>
            <person name="Ma J."/>
        </authorList>
    </citation>
    <scope>NUCLEOTIDE SEQUENCE [LARGE SCALE GENOMIC DNA]</scope>
    <source>
        <strain evidence="7">JCM 16082</strain>
    </source>
</reference>